<dbReference type="GeneID" id="34522682"/>
<evidence type="ECO:0000313" key="4">
    <source>
        <dbReference type="EMBL" id="CDK29307.1"/>
    </source>
</evidence>
<dbReference type="AlphaFoldDB" id="W6MUI4"/>
<dbReference type="OrthoDB" id="186013at2759"/>
<dbReference type="GO" id="GO:0006123">
    <property type="term" value="P:mitochondrial electron transport, cytochrome c to oxygen"/>
    <property type="evidence" value="ECO:0007669"/>
    <property type="project" value="InterPro"/>
</dbReference>
<comment type="subcellular location">
    <subcellularLocation>
        <location evidence="1">Mitochondrion</location>
    </subcellularLocation>
</comment>
<dbReference type="InterPro" id="IPR004203">
    <property type="entry name" value="Cyt_c_oxidase_su4_fam"/>
</dbReference>
<evidence type="ECO:0000256" key="2">
    <source>
        <dbReference type="ARBA" id="ARBA00023128"/>
    </source>
</evidence>
<gene>
    <name evidence="4" type="ORF">KUCA_T00005295001</name>
</gene>
<dbReference type="SUPFAM" id="SSF81406">
    <property type="entry name" value="Mitochondrial cytochrome c oxidase subunit IV"/>
    <property type="match status" value="1"/>
</dbReference>
<dbReference type="RefSeq" id="XP_022461294.1">
    <property type="nucleotide sequence ID" value="XM_022600477.1"/>
</dbReference>
<keyword evidence="3" id="KW-0472">Membrane</keyword>
<dbReference type="PANTHER" id="PTHR10707:SF9">
    <property type="entry name" value="MAINTENANCE OF TELOMERE CAPPING PROTEIN 3, MITOCHONDRIAL"/>
    <property type="match status" value="1"/>
</dbReference>
<dbReference type="PANTHER" id="PTHR10707">
    <property type="entry name" value="CYTOCHROME C OXIDASE SUBUNIT IV"/>
    <property type="match status" value="1"/>
</dbReference>
<dbReference type="Gene3D" id="1.10.442.10">
    <property type="entry name" value="Cytochrome c oxidase subunit IV"/>
    <property type="match status" value="1"/>
</dbReference>
<accession>W6MUI4</accession>
<dbReference type="GO" id="GO:0005739">
    <property type="term" value="C:mitochondrion"/>
    <property type="evidence" value="ECO:0007669"/>
    <property type="project" value="UniProtKB-SubCell"/>
</dbReference>
<keyword evidence="5" id="KW-1185">Reference proteome</keyword>
<dbReference type="HOGENOM" id="CLU_1686893_0_0_1"/>
<dbReference type="STRING" id="1382522.W6MUI4"/>
<dbReference type="InterPro" id="IPR036639">
    <property type="entry name" value="Cyt_c_oxidase_su4_sf"/>
</dbReference>
<keyword evidence="3" id="KW-0812">Transmembrane</keyword>
<keyword evidence="3" id="KW-1133">Transmembrane helix</keyword>
<evidence type="ECO:0000256" key="3">
    <source>
        <dbReference type="SAM" id="Phobius"/>
    </source>
</evidence>
<evidence type="ECO:0000313" key="5">
    <source>
        <dbReference type="Proteomes" id="UP000019384"/>
    </source>
</evidence>
<dbReference type="GO" id="GO:0045277">
    <property type="term" value="C:respiratory chain complex IV"/>
    <property type="evidence" value="ECO:0007669"/>
    <property type="project" value="InterPro"/>
</dbReference>
<reference evidence="4" key="1">
    <citation type="submission" date="2013-12" db="EMBL/GenBank/DDBJ databases">
        <authorList>
            <person name="Genoscope - CEA"/>
        </authorList>
    </citation>
    <scope>NUCLEOTIDE SEQUENCE</scope>
    <source>
        <strain evidence="4">CBS 1993</strain>
    </source>
</reference>
<organism evidence="4 5">
    <name type="scientific">Kuraishia capsulata CBS 1993</name>
    <dbReference type="NCBI Taxonomy" id="1382522"/>
    <lineage>
        <taxon>Eukaryota</taxon>
        <taxon>Fungi</taxon>
        <taxon>Dikarya</taxon>
        <taxon>Ascomycota</taxon>
        <taxon>Saccharomycotina</taxon>
        <taxon>Pichiomycetes</taxon>
        <taxon>Pichiales</taxon>
        <taxon>Pichiaceae</taxon>
        <taxon>Kuraishia</taxon>
    </lineage>
</organism>
<name>W6MUI4_9ASCO</name>
<dbReference type="Pfam" id="PF02936">
    <property type="entry name" value="COX4"/>
    <property type="match status" value="1"/>
</dbReference>
<keyword evidence="2" id="KW-0496">Mitochondrion</keyword>
<dbReference type="EMBL" id="HG793130">
    <property type="protein sequence ID" value="CDK29307.1"/>
    <property type="molecule type" value="Genomic_DNA"/>
</dbReference>
<protein>
    <submittedName>
        <fullName evidence="4">Uncharacterized protein</fullName>
    </submittedName>
</protein>
<evidence type="ECO:0000256" key="1">
    <source>
        <dbReference type="ARBA" id="ARBA00004173"/>
    </source>
</evidence>
<feature type="transmembrane region" description="Helical" evidence="3">
    <location>
        <begin position="114"/>
        <end position="135"/>
    </location>
</feature>
<dbReference type="Proteomes" id="UP000019384">
    <property type="component" value="Unassembled WGS sequence"/>
</dbReference>
<sequence length="156" mass="17931">MLRAIPRTLKCNRLLFSTQSILAKPSLKRTLATSTSTDNWQTDDDELYSPDFANLPVRWEKLSEEERADTVYYLEGKQELPWELMSTEEKKAAYFLAYGKWGPRNQQGLNTTEVLFRFVSTSILFSVLGLSAFLYTKDRKVLKELELQSGESSESS</sequence>
<reference evidence="4" key="2">
    <citation type="submission" date="2014-02" db="EMBL/GenBank/DDBJ databases">
        <title>Complete DNA sequence of /Kuraishia capsulata/ illustrates novel genomic features among budding yeasts (/Saccharomycotina/).</title>
        <authorList>
            <person name="Morales L."/>
            <person name="Noel B."/>
            <person name="Porcel B."/>
            <person name="Marcet-Houben M."/>
            <person name="Hullo M-F."/>
            <person name="Sacerdot C."/>
            <person name="Tekaia F."/>
            <person name="Leh-Louis V."/>
            <person name="Despons L."/>
            <person name="Khanna V."/>
            <person name="Aury J-M."/>
            <person name="Barbe V."/>
            <person name="Couloux A."/>
            <person name="Labadie K."/>
            <person name="Pelletier E."/>
            <person name="Souciet J-L."/>
            <person name="Boekhout T."/>
            <person name="Gabaldon T."/>
            <person name="Wincker P."/>
            <person name="Dujon B."/>
        </authorList>
    </citation>
    <scope>NUCLEOTIDE SEQUENCE</scope>
    <source>
        <strain evidence="4">CBS 1993</strain>
    </source>
</reference>
<proteinExistence type="predicted"/>